<keyword evidence="1" id="KW-0472">Membrane</keyword>
<dbReference type="EMBL" id="FRAF01000040">
    <property type="protein sequence ID" value="SHL11561.1"/>
    <property type="molecule type" value="Genomic_DNA"/>
</dbReference>
<gene>
    <name evidence="2" type="ORF">SAMN05443507_1405</name>
</gene>
<keyword evidence="1" id="KW-0812">Transmembrane</keyword>
<sequence length="72" mass="8174">MGAVIRMYLIWILALLSGVYGTSLVYEAIVHQTWLGLVWGVPILFLGIWITGNMWASARQFYRKQKSLSNGN</sequence>
<dbReference type="AlphaFoldDB" id="A0A1M6XZX6"/>
<keyword evidence="1" id="KW-1133">Transmembrane helix</keyword>
<dbReference type="STRING" id="1830138.SAMN05443507_1405"/>
<feature type="transmembrane region" description="Helical" evidence="1">
    <location>
        <begin position="37"/>
        <end position="56"/>
    </location>
</feature>
<dbReference type="Proteomes" id="UP000184016">
    <property type="component" value="Unassembled WGS sequence"/>
</dbReference>
<name>A0A1M6XZX6_9BACL</name>
<evidence type="ECO:0000313" key="3">
    <source>
        <dbReference type="Proteomes" id="UP000184016"/>
    </source>
</evidence>
<evidence type="ECO:0000256" key="1">
    <source>
        <dbReference type="SAM" id="Phobius"/>
    </source>
</evidence>
<reference evidence="3" key="1">
    <citation type="submission" date="2016-11" db="EMBL/GenBank/DDBJ databases">
        <authorList>
            <person name="Varghese N."/>
            <person name="Submissions S."/>
        </authorList>
    </citation>
    <scope>NUCLEOTIDE SEQUENCE [LARGE SCALE GENOMIC DNA]</scope>
    <source>
        <strain evidence="3">USBA-503</strain>
    </source>
</reference>
<evidence type="ECO:0000313" key="2">
    <source>
        <dbReference type="EMBL" id="SHL11561.1"/>
    </source>
</evidence>
<accession>A0A1M6XZX6</accession>
<organism evidence="2 3">
    <name type="scientific">Alicyclobacillus tolerans</name>
    <dbReference type="NCBI Taxonomy" id="90970"/>
    <lineage>
        <taxon>Bacteria</taxon>
        <taxon>Bacillati</taxon>
        <taxon>Bacillota</taxon>
        <taxon>Bacilli</taxon>
        <taxon>Bacillales</taxon>
        <taxon>Alicyclobacillaceae</taxon>
        <taxon>Alicyclobacillus</taxon>
    </lineage>
</organism>
<keyword evidence="3" id="KW-1185">Reference proteome</keyword>
<protein>
    <submittedName>
        <fullName evidence="2">Uncharacterized protein</fullName>
    </submittedName>
</protein>
<proteinExistence type="predicted"/>